<reference evidence="2 3" key="1">
    <citation type="submission" date="2018-06" db="EMBL/GenBank/DDBJ databases">
        <title>Spirosoma sp. HMF3257 Genome sequencing and assembly.</title>
        <authorList>
            <person name="Kang H."/>
            <person name="Cha I."/>
            <person name="Kim H."/>
            <person name="Kang J."/>
            <person name="Joh K."/>
        </authorList>
    </citation>
    <scope>NUCLEOTIDE SEQUENCE [LARGE SCALE GENOMIC DNA]</scope>
    <source>
        <strain evidence="2 3">HMF3257</strain>
    </source>
</reference>
<sequence>MSHFLQKLAYLRNTMTEKPDYIKERIKLITELVKLVFSLFLTTVAGTFVLVEKPDLDNKSGFLIIYGGFFCLVTLGVIIVLISYMFEYMKYLNR</sequence>
<organism evidence="2 3">
    <name type="scientific">Spirosoma telluris</name>
    <dbReference type="NCBI Taxonomy" id="2183553"/>
    <lineage>
        <taxon>Bacteria</taxon>
        <taxon>Pseudomonadati</taxon>
        <taxon>Bacteroidota</taxon>
        <taxon>Cytophagia</taxon>
        <taxon>Cytophagales</taxon>
        <taxon>Cytophagaceae</taxon>
        <taxon>Spirosoma</taxon>
    </lineage>
</organism>
<evidence type="ECO:0000256" key="1">
    <source>
        <dbReference type="SAM" id="Phobius"/>
    </source>
</evidence>
<gene>
    <name evidence="2" type="ORF">HMF3257_20935</name>
</gene>
<dbReference type="EMBL" id="QLII01000001">
    <property type="protein sequence ID" value="RAI76029.1"/>
    <property type="molecule type" value="Genomic_DNA"/>
</dbReference>
<feature type="transmembrane region" description="Helical" evidence="1">
    <location>
        <begin position="63"/>
        <end position="86"/>
    </location>
</feature>
<evidence type="ECO:0000313" key="3">
    <source>
        <dbReference type="Proteomes" id="UP000249016"/>
    </source>
</evidence>
<keyword evidence="1" id="KW-0472">Membrane</keyword>
<protein>
    <submittedName>
        <fullName evidence="2">Uncharacterized protein</fullName>
    </submittedName>
</protein>
<evidence type="ECO:0000313" key="2">
    <source>
        <dbReference type="EMBL" id="RAI76029.1"/>
    </source>
</evidence>
<name>A0A327NNQ1_9BACT</name>
<accession>A0A327NNQ1</accession>
<comment type="caution">
    <text evidence="2">The sequence shown here is derived from an EMBL/GenBank/DDBJ whole genome shotgun (WGS) entry which is preliminary data.</text>
</comment>
<dbReference type="AlphaFoldDB" id="A0A327NNQ1"/>
<keyword evidence="3" id="KW-1185">Reference proteome</keyword>
<proteinExistence type="predicted"/>
<dbReference type="Proteomes" id="UP000249016">
    <property type="component" value="Unassembled WGS sequence"/>
</dbReference>
<keyword evidence="1" id="KW-1133">Transmembrane helix</keyword>
<feature type="transmembrane region" description="Helical" evidence="1">
    <location>
        <begin position="32"/>
        <end position="51"/>
    </location>
</feature>
<keyword evidence="1" id="KW-0812">Transmembrane</keyword>